<accession>A0ABD5SYP8</accession>
<name>A0ABD5SYP8_9EURY</name>
<keyword evidence="2" id="KW-1185">Reference proteome</keyword>
<evidence type="ECO:0000313" key="1">
    <source>
        <dbReference type="EMBL" id="MFC6770356.1"/>
    </source>
</evidence>
<protein>
    <submittedName>
        <fullName evidence="1">Uncharacterized protein</fullName>
    </submittedName>
</protein>
<proteinExistence type="predicted"/>
<gene>
    <name evidence="1" type="ORF">ACFQDD_02240</name>
</gene>
<dbReference type="Proteomes" id="UP001596274">
    <property type="component" value="Unassembled WGS sequence"/>
</dbReference>
<sequence>MISDKISTGTFPEQMKNSEQWLLWKPTDDGRKIPRAPWETGDPLLYVDAMDPSNWVSFTEAQSWRSKLPQKFELAYALTRDDKIAFLDLDDVIIDGEPSPAAQNLIDQAHSYTAIRCSLTPRASTVC</sequence>
<dbReference type="EMBL" id="JBHSWT010000045">
    <property type="protein sequence ID" value="MFC6770356.1"/>
    <property type="molecule type" value="Genomic_DNA"/>
</dbReference>
<dbReference type="AlphaFoldDB" id="A0ABD5SYP8"/>
<organism evidence="1 2">
    <name type="scientific">Halorubrum pallidum</name>
    <dbReference type="NCBI Taxonomy" id="1526114"/>
    <lineage>
        <taxon>Archaea</taxon>
        <taxon>Methanobacteriati</taxon>
        <taxon>Methanobacteriota</taxon>
        <taxon>Stenosarchaea group</taxon>
        <taxon>Halobacteria</taxon>
        <taxon>Halobacteriales</taxon>
        <taxon>Haloferacaceae</taxon>
        <taxon>Halorubrum</taxon>
    </lineage>
</organism>
<reference evidence="1 2" key="1">
    <citation type="journal article" date="2019" name="Int. J. Syst. Evol. Microbiol.">
        <title>The Global Catalogue of Microorganisms (GCM) 10K type strain sequencing project: providing services to taxonomists for standard genome sequencing and annotation.</title>
        <authorList>
            <consortium name="The Broad Institute Genomics Platform"/>
            <consortium name="The Broad Institute Genome Sequencing Center for Infectious Disease"/>
            <person name="Wu L."/>
            <person name="Ma J."/>
        </authorList>
    </citation>
    <scope>NUCLEOTIDE SEQUENCE [LARGE SCALE GENOMIC DNA]</scope>
    <source>
        <strain evidence="1 2">PJ61</strain>
    </source>
</reference>
<comment type="caution">
    <text evidence="1">The sequence shown here is derived from an EMBL/GenBank/DDBJ whole genome shotgun (WGS) entry which is preliminary data.</text>
</comment>
<evidence type="ECO:0000313" key="2">
    <source>
        <dbReference type="Proteomes" id="UP001596274"/>
    </source>
</evidence>